<name>A0A6A6IZ84_9PLEO</name>
<evidence type="ECO:0000256" key="1">
    <source>
        <dbReference type="SAM" id="MobiDB-lite"/>
    </source>
</evidence>
<feature type="transmembrane region" description="Helical" evidence="2">
    <location>
        <begin position="211"/>
        <end position="234"/>
    </location>
</feature>
<feature type="region of interest" description="Disordered" evidence="1">
    <location>
        <begin position="164"/>
        <end position="206"/>
    </location>
</feature>
<feature type="chain" id="PRO_5025519484" description="Mid2 domain-containing protein" evidence="3">
    <location>
        <begin position="20"/>
        <end position="341"/>
    </location>
</feature>
<evidence type="ECO:0000256" key="3">
    <source>
        <dbReference type="SAM" id="SignalP"/>
    </source>
</evidence>
<keyword evidence="2" id="KW-0812">Transmembrane</keyword>
<keyword evidence="5" id="KW-1185">Reference proteome</keyword>
<keyword evidence="3" id="KW-0732">Signal</keyword>
<feature type="region of interest" description="Disordered" evidence="1">
    <location>
        <begin position="259"/>
        <end position="341"/>
    </location>
</feature>
<organism evidence="4 5">
    <name type="scientific">Trematosphaeria pertusa</name>
    <dbReference type="NCBI Taxonomy" id="390896"/>
    <lineage>
        <taxon>Eukaryota</taxon>
        <taxon>Fungi</taxon>
        <taxon>Dikarya</taxon>
        <taxon>Ascomycota</taxon>
        <taxon>Pezizomycotina</taxon>
        <taxon>Dothideomycetes</taxon>
        <taxon>Pleosporomycetidae</taxon>
        <taxon>Pleosporales</taxon>
        <taxon>Massarineae</taxon>
        <taxon>Trematosphaeriaceae</taxon>
        <taxon>Trematosphaeria</taxon>
    </lineage>
</organism>
<sequence length="341" mass="35535">MALLLSLTVSLKLLSLVAANPLAAPQPLITAAAQLYPRQEATTEGWIGYYQYSTSGSSDTSYTAESCGSGMTFFTTGSAVGCCGTSSSGWESACFSTLKTACVSDTIVSYAGTGSTCGSGYTCNPDTIYTSSTADASGFLWYGCMSRKPRLYYQVLPEAAQVLTDSSSSDSSTSSSSTATPGPASSPTTTQTTSPTPTESDTPAPKKESKAWIAGVVVGAVAIIAIAGLAFFFLQRRKKNKEQSYQPAPQMQTYQQYPQSPYMGYASPPQGAMSPNPAPAGVHESKGYYGQSVVPQDNGMGGHSPNNPAVYPQYAAPGQPASTHPVPVSELPALVDPQTNR</sequence>
<evidence type="ECO:0000256" key="2">
    <source>
        <dbReference type="SAM" id="Phobius"/>
    </source>
</evidence>
<evidence type="ECO:0000313" key="5">
    <source>
        <dbReference type="Proteomes" id="UP000800094"/>
    </source>
</evidence>
<dbReference type="RefSeq" id="XP_033689924.1">
    <property type="nucleotide sequence ID" value="XM_033826508.1"/>
</dbReference>
<accession>A0A6A6IZ84</accession>
<dbReference type="AlphaFoldDB" id="A0A6A6IZ84"/>
<feature type="signal peptide" evidence="3">
    <location>
        <begin position="1"/>
        <end position="19"/>
    </location>
</feature>
<proteinExistence type="predicted"/>
<dbReference type="Proteomes" id="UP000800094">
    <property type="component" value="Unassembled WGS sequence"/>
</dbReference>
<dbReference type="CDD" id="cd12087">
    <property type="entry name" value="TM_EGFR-like"/>
    <property type="match status" value="1"/>
</dbReference>
<protein>
    <recommendedName>
        <fullName evidence="6">Mid2 domain-containing protein</fullName>
    </recommendedName>
</protein>
<evidence type="ECO:0008006" key="6">
    <source>
        <dbReference type="Google" id="ProtNLM"/>
    </source>
</evidence>
<dbReference type="EMBL" id="ML987190">
    <property type="protein sequence ID" value="KAF2254920.1"/>
    <property type="molecule type" value="Genomic_DNA"/>
</dbReference>
<dbReference type="PANTHER" id="PTHR16861:SF4">
    <property type="entry name" value="SH3 DOMAIN PROTEIN (AFU_ORTHOLOGUE AFUA_1G13610)"/>
    <property type="match status" value="1"/>
</dbReference>
<dbReference type="GeneID" id="54579838"/>
<reference evidence="4" key="1">
    <citation type="journal article" date="2020" name="Stud. Mycol.">
        <title>101 Dothideomycetes genomes: a test case for predicting lifestyles and emergence of pathogens.</title>
        <authorList>
            <person name="Haridas S."/>
            <person name="Albert R."/>
            <person name="Binder M."/>
            <person name="Bloem J."/>
            <person name="Labutti K."/>
            <person name="Salamov A."/>
            <person name="Andreopoulos B."/>
            <person name="Baker S."/>
            <person name="Barry K."/>
            <person name="Bills G."/>
            <person name="Bluhm B."/>
            <person name="Cannon C."/>
            <person name="Castanera R."/>
            <person name="Culley D."/>
            <person name="Daum C."/>
            <person name="Ezra D."/>
            <person name="Gonzalez J."/>
            <person name="Henrissat B."/>
            <person name="Kuo A."/>
            <person name="Liang C."/>
            <person name="Lipzen A."/>
            <person name="Lutzoni F."/>
            <person name="Magnuson J."/>
            <person name="Mondo S."/>
            <person name="Nolan M."/>
            <person name="Ohm R."/>
            <person name="Pangilinan J."/>
            <person name="Park H.-J."/>
            <person name="Ramirez L."/>
            <person name="Alfaro M."/>
            <person name="Sun H."/>
            <person name="Tritt A."/>
            <person name="Yoshinaga Y."/>
            <person name="Zwiers L.-H."/>
            <person name="Turgeon B."/>
            <person name="Goodwin S."/>
            <person name="Spatafora J."/>
            <person name="Crous P."/>
            <person name="Grigoriev I."/>
        </authorList>
    </citation>
    <scope>NUCLEOTIDE SEQUENCE</scope>
    <source>
        <strain evidence="4">CBS 122368</strain>
    </source>
</reference>
<dbReference type="OrthoDB" id="10676126at2759"/>
<keyword evidence="2" id="KW-0472">Membrane</keyword>
<gene>
    <name evidence="4" type="ORF">BU26DRAFT_500586</name>
</gene>
<keyword evidence="2" id="KW-1133">Transmembrane helix</keyword>
<feature type="compositionally biased region" description="Low complexity" evidence="1">
    <location>
        <begin position="164"/>
        <end position="203"/>
    </location>
</feature>
<evidence type="ECO:0000313" key="4">
    <source>
        <dbReference type="EMBL" id="KAF2254920.1"/>
    </source>
</evidence>
<dbReference type="PANTHER" id="PTHR16861">
    <property type="entry name" value="GLYCOPROTEIN 38"/>
    <property type="match status" value="1"/>
</dbReference>